<sequence>MAHMYVLECADGSFYVGSTIDLDRRIAQHQSGEGATYTRRRRPVRLVYAAEFDRVDEAYAFEKQVQGWSRAKRRALIEGRLSDLVSLSRSRSGLPVERRRQRRDRPMPRSTGGVSTGSTDVGIDGWGLDGLDRRGGLDGLDRRGGLDGLDRRGGLDRLDRRS</sequence>
<dbReference type="InterPro" id="IPR035901">
    <property type="entry name" value="GIY-YIG_endonuc_sf"/>
</dbReference>
<name>A0ABP4UQP2_9MICO</name>
<dbReference type="EMBL" id="BAAAPM010000002">
    <property type="protein sequence ID" value="GAA1709880.1"/>
    <property type="molecule type" value="Genomic_DNA"/>
</dbReference>
<feature type="domain" description="GIY-YIG" evidence="3">
    <location>
        <begin position="1"/>
        <end position="75"/>
    </location>
</feature>
<dbReference type="CDD" id="cd10456">
    <property type="entry name" value="GIY-YIG_UPF0213"/>
    <property type="match status" value="1"/>
</dbReference>
<evidence type="ECO:0000313" key="5">
    <source>
        <dbReference type="Proteomes" id="UP001501138"/>
    </source>
</evidence>
<dbReference type="SUPFAM" id="SSF82771">
    <property type="entry name" value="GIY-YIG endonuclease"/>
    <property type="match status" value="1"/>
</dbReference>
<feature type="region of interest" description="Disordered" evidence="2">
    <location>
        <begin position="92"/>
        <end position="162"/>
    </location>
</feature>
<proteinExistence type="inferred from homology"/>
<dbReference type="InterPro" id="IPR000305">
    <property type="entry name" value="GIY-YIG_endonuc"/>
</dbReference>
<feature type="compositionally biased region" description="Basic and acidic residues" evidence="2">
    <location>
        <begin position="130"/>
        <end position="162"/>
    </location>
</feature>
<dbReference type="Gene3D" id="3.40.1440.10">
    <property type="entry name" value="GIY-YIG endonuclease"/>
    <property type="match status" value="1"/>
</dbReference>
<feature type="compositionally biased region" description="Low complexity" evidence="2">
    <location>
        <begin position="108"/>
        <end position="119"/>
    </location>
</feature>
<evidence type="ECO:0000256" key="2">
    <source>
        <dbReference type="SAM" id="MobiDB-lite"/>
    </source>
</evidence>
<dbReference type="PANTHER" id="PTHR34477">
    <property type="entry name" value="UPF0213 PROTEIN YHBQ"/>
    <property type="match status" value="1"/>
</dbReference>
<dbReference type="PANTHER" id="PTHR34477:SF1">
    <property type="entry name" value="UPF0213 PROTEIN YHBQ"/>
    <property type="match status" value="1"/>
</dbReference>
<dbReference type="Proteomes" id="UP001501138">
    <property type="component" value="Unassembled WGS sequence"/>
</dbReference>
<dbReference type="Pfam" id="PF01541">
    <property type="entry name" value="GIY-YIG"/>
    <property type="match status" value="1"/>
</dbReference>
<comment type="caution">
    <text evidence="4">The sequence shown here is derived from an EMBL/GenBank/DDBJ whole genome shotgun (WGS) entry which is preliminary data.</text>
</comment>
<dbReference type="InterPro" id="IPR050190">
    <property type="entry name" value="UPF0213_domain"/>
</dbReference>
<evidence type="ECO:0000259" key="3">
    <source>
        <dbReference type="PROSITE" id="PS50164"/>
    </source>
</evidence>
<dbReference type="PROSITE" id="PS50164">
    <property type="entry name" value="GIY_YIG"/>
    <property type="match status" value="1"/>
</dbReference>
<evidence type="ECO:0000256" key="1">
    <source>
        <dbReference type="ARBA" id="ARBA00007435"/>
    </source>
</evidence>
<keyword evidence="5" id="KW-1185">Reference proteome</keyword>
<accession>A0ABP4UQP2</accession>
<evidence type="ECO:0000313" key="4">
    <source>
        <dbReference type="EMBL" id="GAA1709880.1"/>
    </source>
</evidence>
<protein>
    <recommendedName>
        <fullName evidence="3">GIY-YIG domain-containing protein</fullName>
    </recommendedName>
</protein>
<reference evidence="5" key="1">
    <citation type="journal article" date="2019" name="Int. J. Syst. Evol. Microbiol.">
        <title>The Global Catalogue of Microorganisms (GCM) 10K type strain sequencing project: providing services to taxonomists for standard genome sequencing and annotation.</title>
        <authorList>
            <consortium name="The Broad Institute Genomics Platform"/>
            <consortium name="The Broad Institute Genome Sequencing Center for Infectious Disease"/>
            <person name="Wu L."/>
            <person name="Ma J."/>
        </authorList>
    </citation>
    <scope>NUCLEOTIDE SEQUENCE [LARGE SCALE GENOMIC DNA]</scope>
    <source>
        <strain evidence="5">JCM 15589</strain>
    </source>
</reference>
<organism evidence="4 5">
    <name type="scientific">Isoptericola hypogeus</name>
    <dbReference type="NCBI Taxonomy" id="300179"/>
    <lineage>
        <taxon>Bacteria</taxon>
        <taxon>Bacillati</taxon>
        <taxon>Actinomycetota</taxon>
        <taxon>Actinomycetes</taxon>
        <taxon>Micrococcales</taxon>
        <taxon>Promicromonosporaceae</taxon>
        <taxon>Isoptericola</taxon>
    </lineage>
</organism>
<gene>
    <name evidence="4" type="ORF">GCM10009809_02820</name>
</gene>
<comment type="similarity">
    <text evidence="1">Belongs to the UPF0213 family.</text>
</comment>